<reference evidence="1" key="1">
    <citation type="submission" date="2020-05" db="EMBL/GenBank/DDBJ databases">
        <title>Large-scale comparative analyses of tick genomes elucidate their genetic diversity and vector capacities.</title>
        <authorList>
            <person name="Jia N."/>
            <person name="Wang J."/>
            <person name="Shi W."/>
            <person name="Du L."/>
            <person name="Sun Y."/>
            <person name="Zhan W."/>
            <person name="Jiang J."/>
            <person name="Wang Q."/>
            <person name="Zhang B."/>
            <person name="Ji P."/>
            <person name="Sakyi L.B."/>
            <person name="Cui X."/>
            <person name="Yuan T."/>
            <person name="Jiang B."/>
            <person name="Yang W."/>
            <person name="Lam T.T.-Y."/>
            <person name="Chang Q."/>
            <person name="Ding S."/>
            <person name="Wang X."/>
            <person name="Zhu J."/>
            <person name="Ruan X."/>
            <person name="Zhao L."/>
            <person name="Wei J."/>
            <person name="Que T."/>
            <person name="Du C."/>
            <person name="Cheng J."/>
            <person name="Dai P."/>
            <person name="Han X."/>
            <person name="Huang E."/>
            <person name="Gao Y."/>
            <person name="Liu J."/>
            <person name="Shao H."/>
            <person name="Ye R."/>
            <person name="Li L."/>
            <person name="Wei W."/>
            <person name="Wang X."/>
            <person name="Wang C."/>
            <person name="Yang T."/>
            <person name="Huo Q."/>
            <person name="Li W."/>
            <person name="Guo W."/>
            <person name="Chen H."/>
            <person name="Zhou L."/>
            <person name="Ni X."/>
            <person name="Tian J."/>
            <person name="Zhou Y."/>
            <person name="Sheng Y."/>
            <person name="Liu T."/>
            <person name="Pan Y."/>
            <person name="Xia L."/>
            <person name="Li J."/>
            <person name="Zhao F."/>
            <person name="Cao W."/>
        </authorList>
    </citation>
    <scope>NUCLEOTIDE SEQUENCE</scope>
    <source>
        <strain evidence="1">Hyas-2018</strain>
    </source>
</reference>
<dbReference type="EMBL" id="CM023482">
    <property type="protein sequence ID" value="KAH6939254.1"/>
    <property type="molecule type" value="Genomic_DNA"/>
</dbReference>
<sequence>MSVAEPAPAAGGGKQDPVVPDAVVYVCSLVIVVMVVGGVIGLSILMKQRLAAPAGPGAPPPIAARLASVEDSDSNDFKVFNDDDPFHKDETVKPSTQAAVIREIGVVKNISEVGAGGLEITAKKNAAKAARNDTIDGDLEKGDIQAPEGVNLSDVSEGAHGDADATKPKAVIKVIKPAEIGKPSEVDKAGSHNQTAPTVVSGSSANVTTSNTSALGNPAASNATSDMAVVSSLINASLTDASSSSGGSAVGDSPSDKSPLSGEDSAGSATETKAGLPAADSSAVDKSSSGAKSPADIHEENKLSPAKPSAADGLSANEASVGKAAVNQSISQGPQSGKAPPIAAPGANDKTPEVLSPADGSPARTPPGDNKSAAAADSAEKPLAGNLPSASKGTSADGTAAKAVPSGTASDAVSPAKKEAGPAPEASAPHAPPSSAGSGTDSPLAPGPSAQRPLFCDVRKSISRPLASYCTHILFGRLPLVKSNGVIMVGDFDSATQEQLHLASVVRPGWPHVSLMTTLGGGSEKDDIAMAKAFESGVEVLDELATEAANLVRKRGLDGLNVHWTVPDLEGDVEAYAAGLVAFIKKLRKELGPSSIITVVLPNEPEERNSAFNVRELQPLVDFLFVSTHDTFSPYSTLTHFNGPAQDVDTGGMFTAIADVMKQLNANQSRQLCFTFGLSGVAYKVDSGAPLAKYVPLVESDDPSGVQNAPNDGQLPKEGRAITYDEVCKLNLTCHKAQVEKSCYDKVGDTWYGYVNEEAVASKAKWILKDGWENLCVVAWNVDADDVKGSCRGDAAASYPLLRSLSQATAALAY</sequence>
<name>A0ACB7SZB6_HYAAI</name>
<dbReference type="Proteomes" id="UP000821845">
    <property type="component" value="Chromosome 2"/>
</dbReference>
<organism evidence="1 2">
    <name type="scientific">Hyalomma asiaticum</name>
    <name type="common">Tick</name>
    <dbReference type="NCBI Taxonomy" id="266040"/>
    <lineage>
        <taxon>Eukaryota</taxon>
        <taxon>Metazoa</taxon>
        <taxon>Ecdysozoa</taxon>
        <taxon>Arthropoda</taxon>
        <taxon>Chelicerata</taxon>
        <taxon>Arachnida</taxon>
        <taxon>Acari</taxon>
        <taxon>Parasitiformes</taxon>
        <taxon>Ixodida</taxon>
        <taxon>Ixodoidea</taxon>
        <taxon>Ixodidae</taxon>
        <taxon>Hyalomminae</taxon>
        <taxon>Hyalomma</taxon>
    </lineage>
</organism>
<comment type="caution">
    <text evidence="1">The sequence shown here is derived from an EMBL/GenBank/DDBJ whole genome shotgun (WGS) entry which is preliminary data.</text>
</comment>
<proteinExistence type="predicted"/>
<keyword evidence="2" id="KW-1185">Reference proteome</keyword>
<protein>
    <submittedName>
        <fullName evidence="1">Uncharacterized protein</fullName>
    </submittedName>
</protein>
<evidence type="ECO:0000313" key="2">
    <source>
        <dbReference type="Proteomes" id="UP000821845"/>
    </source>
</evidence>
<accession>A0ACB7SZB6</accession>
<gene>
    <name evidence="1" type="ORF">HPB50_016578</name>
</gene>
<evidence type="ECO:0000313" key="1">
    <source>
        <dbReference type="EMBL" id="KAH6939254.1"/>
    </source>
</evidence>